<gene>
    <name evidence="7" type="ORF">FE263_04695</name>
</gene>
<name>A0A5R9JD58_9PROT</name>
<dbReference type="Pfam" id="PF00015">
    <property type="entry name" value="MCPsignal"/>
    <property type="match status" value="1"/>
</dbReference>
<keyword evidence="1 3" id="KW-0807">Transducer</keyword>
<dbReference type="SUPFAM" id="SSF58104">
    <property type="entry name" value="Methyl-accepting chemotaxis protein (MCP) signaling domain"/>
    <property type="match status" value="1"/>
</dbReference>
<keyword evidence="4" id="KW-0812">Transmembrane</keyword>
<evidence type="ECO:0000256" key="2">
    <source>
        <dbReference type="ARBA" id="ARBA00029447"/>
    </source>
</evidence>
<accession>A0A5R9JD58</accession>
<dbReference type="GO" id="GO:0006935">
    <property type="term" value="P:chemotaxis"/>
    <property type="evidence" value="ECO:0007669"/>
    <property type="project" value="InterPro"/>
</dbReference>
<dbReference type="InterPro" id="IPR004089">
    <property type="entry name" value="MCPsignal_dom"/>
</dbReference>
<reference evidence="7 8" key="1">
    <citation type="submission" date="2019-05" db="EMBL/GenBank/DDBJ databases">
        <authorList>
            <person name="Pankratov T."/>
            <person name="Grouzdev D."/>
        </authorList>
    </citation>
    <scope>NUCLEOTIDE SEQUENCE [LARGE SCALE GENOMIC DNA]</scope>
    <source>
        <strain evidence="7 8">KEBCLARHB70R</strain>
    </source>
</reference>
<keyword evidence="4" id="KW-1133">Transmembrane helix</keyword>
<dbReference type="Gene3D" id="6.10.340.10">
    <property type="match status" value="1"/>
</dbReference>
<proteinExistence type="inferred from homology"/>
<dbReference type="PANTHER" id="PTHR32089">
    <property type="entry name" value="METHYL-ACCEPTING CHEMOTAXIS PROTEIN MCPB"/>
    <property type="match status" value="1"/>
</dbReference>
<feature type="transmembrane region" description="Helical" evidence="4">
    <location>
        <begin position="277"/>
        <end position="298"/>
    </location>
</feature>
<dbReference type="PRINTS" id="PR00260">
    <property type="entry name" value="CHEMTRNSDUCR"/>
</dbReference>
<evidence type="ECO:0000259" key="6">
    <source>
        <dbReference type="PROSITE" id="PS50885"/>
    </source>
</evidence>
<evidence type="ECO:0000256" key="4">
    <source>
        <dbReference type="SAM" id="Phobius"/>
    </source>
</evidence>
<dbReference type="InterPro" id="IPR003660">
    <property type="entry name" value="HAMP_dom"/>
</dbReference>
<keyword evidence="4" id="KW-0472">Membrane</keyword>
<evidence type="ECO:0000313" key="7">
    <source>
        <dbReference type="EMBL" id="TLU74477.1"/>
    </source>
</evidence>
<feature type="domain" description="HAMP" evidence="6">
    <location>
        <begin position="300"/>
        <end position="353"/>
    </location>
</feature>
<dbReference type="GO" id="GO:0035438">
    <property type="term" value="F:cyclic-di-GMP binding"/>
    <property type="evidence" value="ECO:0007669"/>
    <property type="project" value="InterPro"/>
</dbReference>
<dbReference type="GO" id="GO:0004888">
    <property type="term" value="F:transmembrane signaling receptor activity"/>
    <property type="evidence" value="ECO:0007669"/>
    <property type="project" value="InterPro"/>
</dbReference>
<evidence type="ECO:0000313" key="8">
    <source>
        <dbReference type="Proteomes" id="UP000305654"/>
    </source>
</evidence>
<dbReference type="Proteomes" id="UP000305654">
    <property type="component" value="Unassembled WGS sequence"/>
</dbReference>
<dbReference type="Gene3D" id="1.10.287.950">
    <property type="entry name" value="Methyl-accepting chemotaxis protein"/>
    <property type="match status" value="1"/>
</dbReference>
<comment type="similarity">
    <text evidence="2">Belongs to the methyl-accepting chemotaxis (MCP) protein family.</text>
</comment>
<organism evidence="7 8">
    <name type="scientific">Lichenicoccus roseus</name>
    <dbReference type="NCBI Taxonomy" id="2683649"/>
    <lineage>
        <taxon>Bacteria</taxon>
        <taxon>Pseudomonadati</taxon>
        <taxon>Pseudomonadota</taxon>
        <taxon>Alphaproteobacteria</taxon>
        <taxon>Acetobacterales</taxon>
        <taxon>Acetobacteraceae</taxon>
        <taxon>Lichenicoccus</taxon>
    </lineage>
</organism>
<dbReference type="PANTHER" id="PTHR32089:SF112">
    <property type="entry name" value="LYSOZYME-LIKE PROTEIN-RELATED"/>
    <property type="match status" value="1"/>
</dbReference>
<sequence>MRAMRRPLGISAKLGMAVVVFIVPITFTLWMIVSSQNIAIDFARSEVMGANYLHDMIPVQAQAAAAASIDSMPPGALVPALQKVEDRYGTHLTTSMQSADAVHAMRAVVDGATLGAARSKMRDLLTRVGDRSNLILDNVLDTYYLTDVVLNRFPEIIDRVADLSVTAAHAAGMSSADRAQFLMGVGLLSAASDGADGDMAAAEEDNLDGTLKPALHEAYQAEHAALASYMAALQKGAPTLAETARMLDNTAAFDISAANVLDHLLTTRVKHLHHQQASALVVTLLLFALCVGAVHLLLQWMVIRPVLALSAATRRLATGDARTPLPAPRSRDEIGAMAASLQVFKANLIETGRLTEDQTASRAALARRHDEMEQETDRFGMAVNAVMQRLSFSSDEMTQAADAMNDAADAVREEASVTSEGARKSSHDLHTTAAAVEELTASFGEIARQVSSAAMTSQQAVERAKTGQAAIGDLSAATLRIGAAVGLINSIAGQTNLLALNATIEAARAGDAGKGFAVVASEVKALAAQTAHATAEIGKQVDTVRSATDATVSAVIEICDLIRGMAANTTSMSAAIEEQSVTTQEIAGSVHAVSESTARSARAMGQVVSVADQAGSASQVVLTGATNIGTETVTLREEVNRFLTAIKSDASDRRQFERFQLRAVTASVLLPGQAAMTVPVDNLSEGGAAFQANLKVAAGTHLTIQFGPNAGPIPATIVREGAAGVYSIEFSKEGSARAWISQAIQQHVPVAIAA</sequence>
<evidence type="ECO:0000259" key="5">
    <source>
        <dbReference type="PROSITE" id="PS50111"/>
    </source>
</evidence>
<evidence type="ECO:0000256" key="1">
    <source>
        <dbReference type="ARBA" id="ARBA00023224"/>
    </source>
</evidence>
<feature type="domain" description="Methyl-accepting transducer" evidence="5">
    <location>
        <begin position="400"/>
        <end position="615"/>
    </location>
</feature>
<dbReference type="AlphaFoldDB" id="A0A5R9JD58"/>
<comment type="caution">
    <text evidence="7">The sequence shown here is derived from an EMBL/GenBank/DDBJ whole genome shotgun (WGS) entry which is preliminary data.</text>
</comment>
<feature type="transmembrane region" description="Helical" evidence="4">
    <location>
        <begin position="12"/>
        <end position="33"/>
    </location>
</feature>
<dbReference type="OrthoDB" id="7260004at2"/>
<dbReference type="EMBL" id="VCDI01000001">
    <property type="protein sequence ID" value="TLU74477.1"/>
    <property type="molecule type" value="Genomic_DNA"/>
</dbReference>
<dbReference type="CDD" id="cd06225">
    <property type="entry name" value="HAMP"/>
    <property type="match status" value="1"/>
</dbReference>
<dbReference type="Pfam" id="PF07238">
    <property type="entry name" value="PilZ"/>
    <property type="match status" value="1"/>
</dbReference>
<dbReference type="GO" id="GO:0016020">
    <property type="term" value="C:membrane"/>
    <property type="evidence" value="ECO:0007669"/>
    <property type="project" value="InterPro"/>
</dbReference>
<protein>
    <submittedName>
        <fullName evidence="7">HAMP domain-containing protein</fullName>
    </submittedName>
</protein>
<dbReference type="SMART" id="SM00283">
    <property type="entry name" value="MA"/>
    <property type="match status" value="1"/>
</dbReference>
<dbReference type="GO" id="GO:0007165">
    <property type="term" value="P:signal transduction"/>
    <property type="evidence" value="ECO:0007669"/>
    <property type="project" value="UniProtKB-KW"/>
</dbReference>
<evidence type="ECO:0000256" key="3">
    <source>
        <dbReference type="PROSITE-ProRule" id="PRU00284"/>
    </source>
</evidence>
<dbReference type="SMART" id="SM00304">
    <property type="entry name" value="HAMP"/>
    <property type="match status" value="1"/>
</dbReference>
<dbReference type="Pfam" id="PF00672">
    <property type="entry name" value="HAMP"/>
    <property type="match status" value="1"/>
</dbReference>
<dbReference type="PROSITE" id="PS50885">
    <property type="entry name" value="HAMP"/>
    <property type="match status" value="1"/>
</dbReference>
<dbReference type="InterPro" id="IPR004090">
    <property type="entry name" value="Chemotax_Me-accpt_rcpt"/>
</dbReference>
<keyword evidence="8" id="KW-1185">Reference proteome</keyword>
<dbReference type="PROSITE" id="PS50111">
    <property type="entry name" value="CHEMOTAXIS_TRANSDUC_2"/>
    <property type="match status" value="1"/>
</dbReference>
<dbReference type="InterPro" id="IPR009875">
    <property type="entry name" value="PilZ_domain"/>
</dbReference>